<sequence length="873" mass="94994">MMMMRRRMISRALLGPVAALGFRLSLLLLLLSAVGYAGAAGACSSVAFSSNRVYAACSDLPRLSSSLHWSYDNASATLSLAFVAPPAKPEGWVAWAINPTGDGMIGSQALIAFHQPDGAMGVQTYNITGYGPIAKGPIDFATWDLAAESSGGVTRLYGKMKLAAGTTVVKQVWQVGSAVANGVPQKHDFEQDNLQSKGTLDLVKGAVSLSGGSTTRKRNVHGVLNAVSWGILLPIGAIFARYLKTFNSADPAWFYLHVTCQIIGYGVGVGGWATGLNLGNKSKGIRYTTHRNIGIALFSLATLQVFALFMRPSKDNKYRFYWNIYHYLVGYTVIVLGIVNVFKGLKILSIDHKWTVGYIIAICILGGIALFLEVVTWLIVLKRKSENPTKPSDGSNSNEVGLTRRFGGMGSVDAGCLEDELENGAGLEAAEMGCESRMEDAVRVLLQSLGEDPEREGLRRTPHRVAKAFREGTTESKQHCTRCLVSRSWVGAWKGHAGGAGGLVVVHDINLFLSCESCLLPFSIQCHVDVYARRLQDPQRLANEVCSALHSSIKLAGVAVALQCWHIQFPEAHSCSSTFTGPSKLDMQGWEQVLVSSSSGVLKEERSSLWDDFLALLKLRGVHITRGDANLSPVSSWCPSRSLEISLCNGHCARSSQNGKTSSKTGVTHAAMVAAVASILHSLGDDPLREELVGTPYRYVQWLMNFKSANLELRLNGHRNMSPYGVMDGNVTCLNEIQSVLNIPFCSRCEHHLLPFHGVVHVGYLNKQEVQERLTRQIAEAVYSIFNSGVMVVVEAHHICMISRGIEKVRSNTATISVLGQFSTDPRVKNLFLQTIADSTPSEEIHVNIQVKPVRKSTCNFLASVHSLCKQIM</sequence>
<dbReference type="PROSITE" id="PS50836">
    <property type="entry name" value="DOMON"/>
    <property type="match status" value="1"/>
</dbReference>
<feature type="transmembrane region" description="Helical" evidence="10">
    <location>
        <begin position="293"/>
        <end position="310"/>
    </location>
</feature>
<dbReference type="InterPro" id="IPR005018">
    <property type="entry name" value="DOMON_domain"/>
</dbReference>
<reference evidence="14 15" key="1">
    <citation type="journal article" date="2019" name="Nat. Plants">
        <title>Genome sequencing of Musa balbisiana reveals subgenome evolution and function divergence in polyploid bananas.</title>
        <authorList>
            <person name="Yao X."/>
        </authorList>
    </citation>
    <scope>NUCLEOTIDE SEQUENCE [LARGE SCALE GENOMIC DNA]</scope>
    <source>
        <strain evidence="15">cv. DH-PKW</strain>
        <tissue evidence="14">Leaves</tissue>
    </source>
</reference>
<keyword evidence="7 10" id="KW-1133">Transmembrane helix</keyword>
<dbReference type="GO" id="GO:0046872">
    <property type="term" value="F:metal ion binding"/>
    <property type="evidence" value="ECO:0007669"/>
    <property type="project" value="UniProtKB-KW"/>
</dbReference>
<dbReference type="CDD" id="cd09629">
    <property type="entry name" value="DOMON_CIL1_like"/>
    <property type="match status" value="1"/>
</dbReference>
<feature type="transmembrane region" description="Helical" evidence="10">
    <location>
        <begin position="222"/>
        <end position="240"/>
    </location>
</feature>
<dbReference type="Proteomes" id="UP000317650">
    <property type="component" value="Chromosome 8"/>
</dbReference>
<dbReference type="UniPathway" id="UPA00848">
    <property type="reaction ID" value="UER00151"/>
</dbReference>
<dbReference type="EMBL" id="PYDT01000002">
    <property type="protein sequence ID" value="THU68157.1"/>
    <property type="molecule type" value="Genomic_DNA"/>
</dbReference>
<feature type="domain" description="DOMON" evidence="12">
    <location>
        <begin position="63"/>
        <end position="176"/>
    </location>
</feature>
<dbReference type="PANTHER" id="PTHR23130:SF195">
    <property type="entry name" value="CYTOCHROME B561 AND DOMON DOMAIN-CONTAINING PROTEIN"/>
    <property type="match status" value="1"/>
</dbReference>
<evidence type="ECO:0000256" key="2">
    <source>
        <dbReference type="ARBA" id="ARBA00022448"/>
    </source>
</evidence>
<feature type="domain" description="Cytochrome b561" evidence="13">
    <location>
        <begin position="183"/>
        <end position="381"/>
    </location>
</feature>
<dbReference type="InterPro" id="IPR043134">
    <property type="entry name" value="GTP-CH-I_N"/>
</dbReference>
<evidence type="ECO:0000256" key="1">
    <source>
        <dbReference type="ARBA" id="ARBA00004141"/>
    </source>
</evidence>
<dbReference type="InterPro" id="IPR045265">
    <property type="entry name" value="AIR12_DOMON"/>
</dbReference>
<dbReference type="GO" id="GO:0016020">
    <property type="term" value="C:membrane"/>
    <property type="evidence" value="ECO:0007669"/>
    <property type="project" value="UniProtKB-SubCell"/>
</dbReference>
<dbReference type="AlphaFoldDB" id="A0A4S8K0F0"/>
<comment type="subcellular location">
    <subcellularLocation>
        <location evidence="1">Membrane</location>
        <topology evidence="1">Multi-pass membrane protein</topology>
    </subcellularLocation>
</comment>
<evidence type="ECO:0000256" key="8">
    <source>
        <dbReference type="ARBA" id="ARBA00023136"/>
    </source>
</evidence>
<evidence type="ECO:0000256" key="4">
    <source>
        <dbReference type="ARBA" id="ARBA00022723"/>
    </source>
</evidence>
<evidence type="ECO:0000256" key="11">
    <source>
        <dbReference type="SAM" id="SignalP"/>
    </source>
</evidence>
<evidence type="ECO:0000256" key="5">
    <source>
        <dbReference type="ARBA" id="ARBA00022729"/>
    </source>
</evidence>
<dbReference type="InterPro" id="IPR043133">
    <property type="entry name" value="GTP-CH-I_C/QueF"/>
</dbReference>
<dbReference type="STRING" id="52838.A0A4S8K0F0"/>
<keyword evidence="8 10" id="KW-0472">Membrane</keyword>
<proteinExistence type="predicted"/>
<dbReference type="Gene3D" id="1.10.286.10">
    <property type="match status" value="2"/>
</dbReference>
<feature type="transmembrane region" description="Helical" evidence="10">
    <location>
        <begin position="354"/>
        <end position="380"/>
    </location>
</feature>
<dbReference type="InterPro" id="IPR006593">
    <property type="entry name" value="Cyt_b561/ferric_Rdtase_TM"/>
</dbReference>
<keyword evidence="6" id="KW-0249">Electron transport</keyword>
<comment type="caution">
    <text evidence="14">The sequence shown here is derived from an EMBL/GenBank/DDBJ whole genome shotgun (WGS) entry which is preliminary data.</text>
</comment>
<dbReference type="FunFam" id="1.20.120.1770:FF:000007">
    <property type="entry name" value="Cytochrome b561 and DOMON domain-containing protein"/>
    <property type="match status" value="1"/>
</dbReference>
<name>A0A4S8K0F0_MUSBA</name>
<evidence type="ECO:0000256" key="10">
    <source>
        <dbReference type="SAM" id="Phobius"/>
    </source>
</evidence>
<dbReference type="SMART" id="SM00665">
    <property type="entry name" value="B561"/>
    <property type="match status" value="1"/>
</dbReference>
<feature type="transmembrane region" description="Helical" evidence="10">
    <location>
        <begin position="252"/>
        <end position="273"/>
    </location>
</feature>
<dbReference type="CDD" id="cd08760">
    <property type="entry name" value="Cyt_b561_FRRS1_like"/>
    <property type="match status" value="1"/>
</dbReference>
<evidence type="ECO:0000256" key="6">
    <source>
        <dbReference type="ARBA" id="ARBA00022982"/>
    </source>
</evidence>
<keyword evidence="15" id="KW-1185">Reference proteome</keyword>
<evidence type="ECO:0000256" key="3">
    <source>
        <dbReference type="ARBA" id="ARBA00022692"/>
    </source>
</evidence>
<dbReference type="PANTHER" id="PTHR23130">
    <property type="entry name" value="CYTOCHROME B561 AND DOMON DOMAIN-CONTAINING PROTEIN"/>
    <property type="match status" value="1"/>
</dbReference>
<protein>
    <submittedName>
        <fullName evidence="14">Uncharacterized protein</fullName>
    </submittedName>
</protein>
<accession>A0A4S8K0F0</accession>
<evidence type="ECO:0000313" key="14">
    <source>
        <dbReference type="EMBL" id="THU68157.1"/>
    </source>
</evidence>
<evidence type="ECO:0000313" key="15">
    <source>
        <dbReference type="Proteomes" id="UP000317650"/>
    </source>
</evidence>
<feature type="chain" id="PRO_5020286943" evidence="11">
    <location>
        <begin position="40"/>
        <end position="873"/>
    </location>
</feature>
<organism evidence="14 15">
    <name type="scientific">Musa balbisiana</name>
    <name type="common">Banana</name>
    <dbReference type="NCBI Taxonomy" id="52838"/>
    <lineage>
        <taxon>Eukaryota</taxon>
        <taxon>Viridiplantae</taxon>
        <taxon>Streptophyta</taxon>
        <taxon>Embryophyta</taxon>
        <taxon>Tracheophyta</taxon>
        <taxon>Spermatophyta</taxon>
        <taxon>Magnoliopsida</taxon>
        <taxon>Liliopsida</taxon>
        <taxon>Zingiberales</taxon>
        <taxon>Musaceae</taxon>
        <taxon>Musa</taxon>
    </lineage>
</organism>
<feature type="signal peptide" evidence="11">
    <location>
        <begin position="1"/>
        <end position="39"/>
    </location>
</feature>
<dbReference type="Pfam" id="PF01227">
    <property type="entry name" value="GTP_cyclohydroI"/>
    <property type="match status" value="2"/>
</dbReference>
<dbReference type="Pfam" id="PF03188">
    <property type="entry name" value="Cytochrom_B561"/>
    <property type="match status" value="1"/>
</dbReference>
<keyword evidence="5 11" id="KW-0732">Signal</keyword>
<dbReference type="Gene3D" id="3.30.1130.10">
    <property type="match status" value="3"/>
</dbReference>
<dbReference type="PROSITE" id="PS50939">
    <property type="entry name" value="CYTOCHROME_B561"/>
    <property type="match status" value="1"/>
</dbReference>
<evidence type="ECO:0000259" key="12">
    <source>
        <dbReference type="PROSITE" id="PS50836"/>
    </source>
</evidence>
<keyword evidence="3 10" id="KW-0812">Transmembrane</keyword>
<evidence type="ECO:0000256" key="7">
    <source>
        <dbReference type="ARBA" id="ARBA00022989"/>
    </source>
</evidence>
<keyword evidence="4" id="KW-0479">Metal-binding</keyword>
<dbReference type="SUPFAM" id="SSF55620">
    <property type="entry name" value="Tetrahydrobiopterin biosynthesis enzymes-like"/>
    <property type="match status" value="2"/>
</dbReference>
<comment type="function">
    <text evidence="9">May act as a catecholamine-responsive trans-membrane electron transporter.</text>
</comment>
<evidence type="ECO:0000256" key="9">
    <source>
        <dbReference type="ARBA" id="ARBA00053871"/>
    </source>
</evidence>
<dbReference type="InterPro" id="IPR020602">
    <property type="entry name" value="GTP_CycHdrlase_I_dom"/>
</dbReference>
<dbReference type="Gene3D" id="1.20.120.1770">
    <property type="match status" value="1"/>
</dbReference>
<keyword evidence="2" id="KW-0813">Transport</keyword>
<evidence type="ECO:0000259" key="13">
    <source>
        <dbReference type="PROSITE" id="PS50939"/>
    </source>
</evidence>
<gene>
    <name evidence="14" type="ORF">C4D60_Mb08t00940</name>
</gene>
<dbReference type="Pfam" id="PF04526">
    <property type="entry name" value="DUF568"/>
    <property type="match status" value="1"/>
</dbReference>
<feature type="transmembrane region" description="Helical" evidence="10">
    <location>
        <begin position="322"/>
        <end position="342"/>
    </location>
</feature>